<evidence type="ECO:0000313" key="1">
    <source>
        <dbReference type="EMBL" id="JAD71943.1"/>
    </source>
</evidence>
<accession>A0A0A9CBW3</accession>
<organism evidence="1">
    <name type="scientific">Arundo donax</name>
    <name type="common">Giant reed</name>
    <name type="synonym">Donax arundinaceus</name>
    <dbReference type="NCBI Taxonomy" id="35708"/>
    <lineage>
        <taxon>Eukaryota</taxon>
        <taxon>Viridiplantae</taxon>
        <taxon>Streptophyta</taxon>
        <taxon>Embryophyta</taxon>
        <taxon>Tracheophyta</taxon>
        <taxon>Spermatophyta</taxon>
        <taxon>Magnoliopsida</taxon>
        <taxon>Liliopsida</taxon>
        <taxon>Poales</taxon>
        <taxon>Poaceae</taxon>
        <taxon>PACMAD clade</taxon>
        <taxon>Arundinoideae</taxon>
        <taxon>Arundineae</taxon>
        <taxon>Arundo</taxon>
    </lineage>
</organism>
<dbReference type="AlphaFoldDB" id="A0A0A9CBW3"/>
<reference evidence="1" key="2">
    <citation type="journal article" date="2015" name="Data Brief">
        <title>Shoot transcriptome of the giant reed, Arundo donax.</title>
        <authorList>
            <person name="Barrero R.A."/>
            <person name="Guerrero F.D."/>
            <person name="Moolhuijzen P."/>
            <person name="Goolsby J.A."/>
            <person name="Tidwell J."/>
            <person name="Bellgard S.E."/>
            <person name="Bellgard M.I."/>
        </authorList>
    </citation>
    <scope>NUCLEOTIDE SEQUENCE</scope>
    <source>
        <tissue evidence="1">Shoot tissue taken approximately 20 cm above the soil surface</tissue>
    </source>
</reference>
<dbReference type="EMBL" id="GBRH01225952">
    <property type="protein sequence ID" value="JAD71943.1"/>
    <property type="molecule type" value="Transcribed_RNA"/>
</dbReference>
<sequence length="45" mass="4969">MRISCVLRSASACLGVQVSQSLRCTASIFARLHNTCSCDFRHIIL</sequence>
<proteinExistence type="predicted"/>
<name>A0A0A9CBW3_ARUDO</name>
<reference evidence="1" key="1">
    <citation type="submission" date="2014-09" db="EMBL/GenBank/DDBJ databases">
        <authorList>
            <person name="Magalhaes I.L.F."/>
            <person name="Oliveira U."/>
            <person name="Santos F.R."/>
            <person name="Vidigal T.H.D.A."/>
            <person name="Brescovit A.D."/>
            <person name="Santos A.J."/>
        </authorList>
    </citation>
    <scope>NUCLEOTIDE SEQUENCE</scope>
    <source>
        <tissue evidence="1">Shoot tissue taken approximately 20 cm above the soil surface</tissue>
    </source>
</reference>
<protein>
    <submittedName>
        <fullName evidence="1">Uncharacterized protein</fullName>
    </submittedName>
</protein>